<proteinExistence type="predicted"/>
<keyword evidence="2" id="KW-1185">Reference proteome</keyword>
<organism evidence="1 2">
    <name type="scientific">Solanum commersonii</name>
    <name type="common">Commerson's wild potato</name>
    <name type="synonym">Commerson's nightshade</name>
    <dbReference type="NCBI Taxonomy" id="4109"/>
    <lineage>
        <taxon>Eukaryota</taxon>
        <taxon>Viridiplantae</taxon>
        <taxon>Streptophyta</taxon>
        <taxon>Embryophyta</taxon>
        <taxon>Tracheophyta</taxon>
        <taxon>Spermatophyta</taxon>
        <taxon>Magnoliopsida</taxon>
        <taxon>eudicotyledons</taxon>
        <taxon>Gunneridae</taxon>
        <taxon>Pentapetalae</taxon>
        <taxon>asterids</taxon>
        <taxon>lamiids</taxon>
        <taxon>Solanales</taxon>
        <taxon>Solanaceae</taxon>
        <taxon>Solanoideae</taxon>
        <taxon>Solaneae</taxon>
        <taxon>Solanum</taxon>
    </lineage>
</organism>
<protein>
    <submittedName>
        <fullName evidence="1">Uncharacterized protein</fullName>
    </submittedName>
</protein>
<dbReference type="Proteomes" id="UP000824120">
    <property type="component" value="Chromosome 2"/>
</dbReference>
<dbReference type="AlphaFoldDB" id="A0A9J6A890"/>
<evidence type="ECO:0000313" key="2">
    <source>
        <dbReference type="Proteomes" id="UP000824120"/>
    </source>
</evidence>
<sequence length="350" mass="39002">MGVDGALVYSTRVSAHDWARRPQSCKDLAGTPQLGEVLGAIGVSQSRSKAHQRVGFVILVGVRASDISGLYLLHVACLKTYNDSCKRPFHQYGGFLEQSGLREVHQRVGIGVRASDISGLYLIHVVSHVPRGSKVGSIAYNRKHLGYTYFGGHSGPSGGVSHITPTRLLQQLLLVMIVMNVERVAHCILRVQLHAREVVIIVKDLVVSMGSMAMSIQLVPTWDHKERGGNYGVANTTFGSGMICYMLLHISQRPRLQFFFDSRVVFLLIRLLLDLAASCGLGPMHDLESKWLYSSRVQTLASIGKWKFAKKDGIGIISFRRLCSKWMSWSLRAKGMFLMVLEMFRDTKDW</sequence>
<reference evidence="1 2" key="1">
    <citation type="submission" date="2020-09" db="EMBL/GenBank/DDBJ databases">
        <title>De no assembly of potato wild relative species, Solanum commersonii.</title>
        <authorList>
            <person name="Cho K."/>
        </authorList>
    </citation>
    <scope>NUCLEOTIDE SEQUENCE [LARGE SCALE GENOMIC DNA]</scope>
    <source>
        <strain evidence="1">LZ3.2</strain>
        <tissue evidence="1">Leaf</tissue>
    </source>
</reference>
<gene>
    <name evidence="1" type="ORF">H5410_005441</name>
</gene>
<name>A0A9J6A890_SOLCO</name>
<comment type="caution">
    <text evidence="1">The sequence shown here is derived from an EMBL/GenBank/DDBJ whole genome shotgun (WGS) entry which is preliminary data.</text>
</comment>
<evidence type="ECO:0000313" key="1">
    <source>
        <dbReference type="EMBL" id="KAG5620223.1"/>
    </source>
</evidence>
<accession>A0A9J6A890</accession>
<dbReference type="EMBL" id="JACXVP010000002">
    <property type="protein sequence ID" value="KAG5620223.1"/>
    <property type="molecule type" value="Genomic_DNA"/>
</dbReference>